<dbReference type="InterPro" id="IPR008990">
    <property type="entry name" value="Elect_transpt_acc-like_dom_sf"/>
</dbReference>
<dbReference type="FunFam" id="2.30.30.50:FF:000002">
    <property type="entry name" value="Ferredoxin-thioredoxin reductase, variable chain"/>
    <property type="match status" value="1"/>
</dbReference>
<organism evidence="10 11">
    <name type="scientific">Ilex paraguariensis</name>
    <name type="common">yerba mate</name>
    <dbReference type="NCBI Taxonomy" id="185542"/>
    <lineage>
        <taxon>Eukaryota</taxon>
        <taxon>Viridiplantae</taxon>
        <taxon>Streptophyta</taxon>
        <taxon>Embryophyta</taxon>
        <taxon>Tracheophyta</taxon>
        <taxon>Spermatophyta</taxon>
        <taxon>Magnoliopsida</taxon>
        <taxon>eudicotyledons</taxon>
        <taxon>Gunneridae</taxon>
        <taxon>Pentapetalae</taxon>
        <taxon>asterids</taxon>
        <taxon>campanulids</taxon>
        <taxon>Aquifoliales</taxon>
        <taxon>Aquifoliaceae</taxon>
        <taxon>Ilex</taxon>
    </lineage>
</organism>
<keyword evidence="11" id="KW-1185">Reference proteome</keyword>
<comment type="similarity">
    <text evidence="7">Belongs to the ferredoxin thioredoxin reductase alpha subunit family.</text>
</comment>
<dbReference type="InterPro" id="IPR044166">
    <property type="entry name" value="FTRV"/>
</dbReference>
<evidence type="ECO:0000256" key="1">
    <source>
        <dbReference type="ARBA" id="ARBA00004229"/>
    </source>
</evidence>
<evidence type="ECO:0000256" key="6">
    <source>
        <dbReference type="ARBA" id="ARBA00034474"/>
    </source>
</evidence>
<dbReference type="Pfam" id="PF02941">
    <property type="entry name" value="FeThRed_A"/>
    <property type="match status" value="1"/>
</dbReference>
<comment type="subcellular location">
    <subcellularLocation>
        <location evidence="1">Plastid</location>
        <location evidence="1">Chloroplast</location>
    </subcellularLocation>
</comment>
<keyword evidence="3" id="KW-0934">Plastid</keyword>
<gene>
    <name evidence="10" type="ORF">ILEXP_LOCUS57995</name>
</gene>
<evidence type="ECO:0000256" key="4">
    <source>
        <dbReference type="ARBA" id="ARBA00023002"/>
    </source>
</evidence>
<dbReference type="Proteomes" id="UP001642360">
    <property type="component" value="Unassembled WGS sequence"/>
</dbReference>
<evidence type="ECO:0000313" key="11">
    <source>
        <dbReference type="Proteomes" id="UP001642360"/>
    </source>
</evidence>
<protein>
    <recommendedName>
        <fullName evidence="9">Ferredoxin thioredoxin reductase alpha chain domain-containing protein</fullName>
    </recommendedName>
</protein>
<evidence type="ECO:0000256" key="8">
    <source>
        <dbReference type="SAM" id="MobiDB-lite"/>
    </source>
</evidence>
<feature type="region of interest" description="Disordered" evidence="8">
    <location>
        <begin position="1"/>
        <end position="28"/>
    </location>
</feature>
<dbReference type="GO" id="GO:0016491">
    <property type="term" value="F:oxidoreductase activity"/>
    <property type="evidence" value="ECO:0007669"/>
    <property type="project" value="UniProtKB-KW"/>
</dbReference>
<dbReference type="Gene3D" id="2.30.30.50">
    <property type="match status" value="1"/>
</dbReference>
<evidence type="ECO:0000313" key="10">
    <source>
        <dbReference type="EMBL" id="CAK9187444.1"/>
    </source>
</evidence>
<evidence type="ECO:0000256" key="2">
    <source>
        <dbReference type="ARBA" id="ARBA00022528"/>
    </source>
</evidence>
<feature type="domain" description="Ferredoxin thioredoxin reductase alpha chain" evidence="9">
    <location>
        <begin position="119"/>
        <end position="192"/>
    </location>
</feature>
<name>A0ABC8V3H8_9AQUA</name>
<comment type="function">
    <text evidence="6">Variable subunit of the ferredoxin-thioredoxin reductase (FTR), which catalyzes the two-electron reduction of thioredoxins by the electrons provided by reduced ferredoxin.</text>
</comment>
<dbReference type="SUPFAM" id="SSF50090">
    <property type="entry name" value="Electron transport accessory proteins"/>
    <property type="match status" value="1"/>
</dbReference>
<dbReference type="EMBL" id="CAUOFW020009969">
    <property type="protein sequence ID" value="CAK9187444.1"/>
    <property type="molecule type" value="Genomic_DNA"/>
</dbReference>
<dbReference type="InterPro" id="IPR004207">
    <property type="entry name" value="Fd_thioredoxin_Rdtase_alpha"/>
</dbReference>
<sequence length="195" mass="22146">MDPSPWQVDKPIKHTLANTTTQPNRNANTYTLLNHNNQRKKKSNTMTTPIFFSKPPLISHQSSQFLTISTPNLPSFLISRPSINFQRKNATSDSTTIIDTPSVSLYSEDDDKAAVEAKIGSRVRVKVPLKVYHVPKVPEFELTGMIGVLKQYVGVWKGKRISANFPYKIEFVTEIEGRKGPVKFFAHLREDEFEL</sequence>
<dbReference type="PANTHER" id="PTHR46937:SF4">
    <property type="entry name" value="FERREDOXIN-THIOREDOXIN REDUCTASE SUBUNIT A1, CHLOROPLASTIC"/>
    <property type="match status" value="1"/>
</dbReference>
<dbReference type="GO" id="GO:0009507">
    <property type="term" value="C:chloroplast"/>
    <property type="evidence" value="ECO:0007669"/>
    <property type="project" value="UniProtKB-SubCell"/>
</dbReference>
<dbReference type="PANTHER" id="PTHR46937">
    <property type="entry name" value="FERREDOXIN-THIOREDOXIN REDUCTASE, VARIABLE CHAIN"/>
    <property type="match status" value="1"/>
</dbReference>
<feature type="compositionally biased region" description="Polar residues" evidence="8">
    <location>
        <begin position="16"/>
        <end position="28"/>
    </location>
</feature>
<comment type="subunit">
    <text evidence="5">Heterodimer of subunit A (variable subunit) and subunit B (catalytic subunit). Heterodimeric FTR forms a complex with ferredoxin and thioredoxin.</text>
</comment>
<evidence type="ECO:0000256" key="7">
    <source>
        <dbReference type="ARBA" id="ARBA00034490"/>
    </source>
</evidence>
<keyword evidence="4" id="KW-0560">Oxidoreductase</keyword>
<proteinExistence type="inferred from homology"/>
<accession>A0ABC8V3H8</accession>
<reference evidence="10 11" key="1">
    <citation type="submission" date="2024-02" db="EMBL/GenBank/DDBJ databases">
        <authorList>
            <person name="Vignale AGUSTIN F."/>
            <person name="Sosa J E."/>
            <person name="Modenutti C."/>
        </authorList>
    </citation>
    <scope>NUCLEOTIDE SEQUENCE [LARGE SCALE GENOMIC DNA]</scope>
</reference>
<evidence type="ECO:0000256" key="3">
    <source>
        <dbReference type="ARBA" id="ARBA00022640"/>
    </source>
</evidence>
<comment type="caution">
    <text evidence="10">The sequence shown here is derived from an EMBL/GenBank/DDBJ whole genome shotgun (WGS) entry which is preliminary data.</text>
</comment>
<dbReference type="AlphaFoldDB" id="A0ABC8V3H8"/>
<evidence type="ECO:0000256" key="5">
    <source>
        <dbReference type="ARBA" id="ARBA00026011"/>
    </source>
</evidence>
<keyword evidence="2" id="KW-0150">Chloroplast</keyword>
<evidence type="ECO:0000259" key="9">
    <source>
        <dbReference type="Pfam" id="PF02941"/>
    </source>
</evidence>